<evidence type="ECO:0000256" key="2">
    <source>
        <dbReference type="SAM" id="SignalP"/>
    </source>
</evidence>
<keyword evidence="2" id="KW-0732">Signal</keyword>
<comment type="caution">
    <text evidence="4">The sequence shown here is derived from an EMBL/GenBank/DDBJ whole genome shotgun (WGS) entry which is preliminary data.</text>
</comment>
<keyword evidence="4" id="KW-0378">Hydrolase</keyword>
<accession>A0ABS4UW06</accession>
<dbReference type="PANTHER" id="PTHR14969">
    <property type="entry name" value="SPHINGOSINE-1-PHOSPHATE PHOSPHOHYDROLASE"/>
    <property type="match status" value="1"/>
</dbReference>
<dbReference type="Gene3D" id="1.20.144.10">
    <property type="entry name" value="Phosphatidic acid phosphatase type 2/haloperoxidase"/>
    <property type="match status" value="2"/>
</dbReference>
<feature type="transmembrane region" description="Helical" evidence="1">
    <location>
        <begin position="191"/>
        <end position="211"/>
    </location>
</feature>
<evidence type="ECO:0000313" key="4">
    <source>
        <dbReference type="EMBL" id="MBP2355840.1"/>
    </source>
</evidence>
<dbReference type="PANTHER" id="PTHR14969:SF13">
    <property type="entry name" value="AT30094P"/>
    <property type="match status" value="1"/>
</dbReference>
<feature type="chain" id="PRO_5045953492" evidence="2">
    <location>
        <begin position="26"/>
        <end position="226"/>
    </location>
</feature>
<evidence type="ECO:0000313" key="5">
    <source>
        <dbReference type="Proteomes" id="UP000755585"/>
    </source>
</evidence>
<proteinExistence type="predicted"/>
<dbReference type="InterPro" id="IPR036938">
    <property type="entry name" value="PAP2/HPO_sf"/>
</dbReference>
<keyword evidence="1" id="KW-1133">Transmembrane helix</keyword>
<dbReference type="RefSeq" id="WP_209698450.1">
    <property type="nucleotide sequence ID" value="NZ_BAAAVU010000005.1"/>
</dbReference>
<dbReference type="GO" id="GO:0050380">
    <property type="term" value="F:undecaprenyl-diphosphatase activity"/>
    <property type="evidence" value="ECO:0007669"/>
    <property type="project" value="UniProtKB-EC"/>
</dbReference>
<dbReference type="EC" id="3.6.1.27" evidence="4"/>
<keyword evidence="1" id="KW-0812">Transmembrane</keyword>
<sequence>MAPRTTAGLLLTVLGSLAFVVQADAAVEGDGLAAFDPQLTTNFVAHRTDVLSFFARAITFVGQVPVLTVLTVIAAGLIRLRTHRWRPAVVLAAGMTGAAILTYALKVLIGRHRPDASIVLGTVSNGFSFPSGHSLSGTVFFLLLAALLWYTGVSRALKIAGTAVAVVLSVAMGLSRVYLGYHWATDVLAGWTVAVTWLCLLATLVHLLSGWRADPSDTRGREASTP</sequence>
<name>A0ABS4UW06_9ACTN</name>
<gene>
    <name evidence="4" type="ORF">JOF29_006950</name>
</gene>
<dbReference type="SUPFAM" id="SSF48317">
    <property type="entry name" value="Acid phosphatase/Vanadium-dependent haloperoxidase"/>
    <property type="match status" value="1"/>
</dbReference>
<organism evidence="4 5">
    <name type="scientific">Kribbella aluminosa</name>
    <dbReference type="NCBI Taxonomy" id="416017"/>
    <lineage>
        <taxon>Bacteria</taxon>
        <taxon>Bacillati</taxon>
        <taxon>Actinomycetota</taxon>
        <taxon>Actinomycetes</taxon>
        <taxon>Propionibacteriales</taxon>
        <taxon>Kribbellaceae</taxon>
        <taxon>Kribbella</taxon>
    </lineage>
</organism>
<evidence type="ECO:0000259" key="3">
    <source>
        <dbReference type="SMART" id="SM00014"/>
    </source>
</evidence>
<keyword evidence="1" id="KW-0472">Membrane</keyword>
<dbReference type="SMART" id="SM00014">
    <property type="entry name" value="acidPPc"/>
    <property type="match status" value="1"/>
</dbReference>
<dbReference type="InterPro" id="IPR000326">
    <property type="entry name" value="PAP2/HPO"/>
</dbReference>
<keyword evidence="5" id="KW-1185">Reference proteome</keyword>
<feature type="transmembrane region" description="Helical" evidence="1">
    <location>
        <begin position="89"/>
        <end position="109"/>
    </location>
</feature>
<reference evidence="4 5" key="1">
    <citation type="submission" date="2021-03" db="EMBL/GenBank/DDBJ databases">
        <title>Sequencing the genomes of 1000 actinobacteria strains.</title>
        <authorList>
            <person name="Klenk H.-P."/>
        </authorList>
    </citation>
    <scope>NUCLEOTIDE SEQUENCE [LARGE SCALE GENOMIC DNA]</scope>
    <source>
        <strain evidence="4 5">DSM 18824</strain>
    </source>
</reference>
<feature type="transmembrane region" description="Helical" evidence="1">
    <location>
        <begin position="157"/>
        <end position="179"/>
    </location>
</feature>
<evidence type="ECO:0000256" key="1">
    <source>
        <dbReference type="SAM" id="Phobius"/>
    </source>
</evidence>
<feature type="domain" description="Phosphatidic acid phosphatase type 2/haloperoxidase" evidence="3">
    <location>
        <begin position="88"/>
        <end position="202"/>
    </location>
</feature>
<dbReference type="CDD" id="cd03392">
    <property type="entry name" value="PAP2_like_2"/>
    <property type="match status" value="1"/>
</dbReference>
<feature type="transmembrane region" description="Helical" evidence="1">
    <location>
        <begin position="53"/>
        <end position="77"/>
    </location>
</feature>
<dbReference type="EMBL" id="JAGINT010000002">
    <property type="protein sequence ID" value="MBP2355840.1"/>
    <property type="molecule type" value="Genomic_DNA"/>
</dbReference>
<protein>
    <submittedName>
        <fullName evidence="4">Undecaprenyl-diphosphatase</fullName>
        <ecNumber evidence="4">3.6.1.27</ecNumber>
    </submittedName>
</protein>
<dbReference type="Proteomes" id="UP000755585">
    <property type="component" value="Unassembled WGS sequence"/>
</dbReference>
<feature type="transmembrane region" description="Helical" evidence="1">
    <location>
        <begin position="129"/>
        <end position="150"/>
    </location>
</feature>
<feature type="signal peptide" evidence="2">
    <location>
        <begin position="1"/>
        <end position="25"/>
    </location>
</feature>
<dbReference type="Pfam" id="PF01569">
    <property type="entry name" value="PAP2"/>
    <property type="match status" value="1"/>
</dbReference>